<organism evidence="2 3">
    <name type="scientific">Trichosporon asahii var. asahii (strain ATCC 90039 / CBS 2479 / JCM 2466 / KCTC 7840 / NBRC 103889/ NCYC 2677 / UAMH 7654)</name>
    <name type="common">Yeast</name>
    <dbReference type="NCBI Taxonomy" id="1186058"/>
    <lineage>
        <taxon>Eukaryota</taxon>
        <taxon>Fungi</taxon>
        <taxon>Dikarya</taxon>
        <taxon>Basidiomycota</taxon>
        <taxon>Agaricomycotina</taxon>
        <taxon>Tremellomycetes</taxon>
        <taxon>Trichosporonales</taxon>
        <taxon>Trichosporonaceae</taxon>
        <taxon>Trichosporon</taxon>
    </lineage>
</organism>
<dbReference type="GeneID" id="25984444"/>
<dbReference type="KEGG" id="tasa:A1Q1_00930"/>
<protein>
    <submittedName>
        <fullName evidence="2">Uncharacterized protein</fullName>
    </submittedName>
</protein>
<accession>J6F3V2</accession>
<feature type="signal peptide" evidence="1">
    <location>
        <begin position="1"/>
        <end position="16"/>
    </location>
</feature>
<dbReference type="AlphaFoldDB" id="J6F3V2"/>
<sequence>MFKTLIHLATLSLVLADGPFFTIQPKSDSGKCIDTRPLSGSDLSYASLRDFMGSSPVAAAAASPTTFPNVFPEGGSPPGVTECSTAEDDVAGAQWWFDEWGNDAMKFRKAKAGRYGLDHVLSEVGQLVPFVARDTDIQEDVLITSGHVVPDRQGYLMLRVKVASA</sequence>
<evidence type="ECO:0000256" key="1">
    <source>
        <dbReference type="SAM" id="SignalP"/>
    </source>
</evidence>
<reference evidence="2 3" key="1">
    <citation type="journal article" date="2012" name="Eukaryot. Cell">
        <title>Draft genome sequence of CBS 2479, the standard type strain of Trichosporon asahii.</title>
        <authorList>
            <person name="Yang R.Y."/>
            <person name="Li H.T."/>
            <person name="Zhu H."/>
            <person name="Zhou G.P."/>
            <person name="Wang M."/>
            <person name="Wang L."/>
        </authorList>
    </citation>
    <scope>NUCLEOTIDE SEQUENCE [LARGE SCALE GENOMIC DNA]</scope>
    <source>
        <strain evidence="3">ATCC 90039 / CBS 2479 / JCM 2466 / KCTC 7840 / NCYC 2677 / UAMH 7654</strain>
    </source>
</reference>
<dbReference type="RefSeq" id="XP_014181028.1">
    <property type="nucleotide sequence ID" value="XM_014325553.1"/>
</dbReference>
<dbReference type="Proteomes" id="UP000002748">
    <property type="component" value="Unassembled WGS sequence"/>
</dbReference>
<name>J6F3V2_TRIAS</name>
<evidence type="ECO:0000313" key="2">
    <source>
        <dbReference type="EMBL" id="EJT49917.1"/>
    </source>
</evidence>
<proteinExistence type="predicted"/>
<keyword evidence="1" id="KW-0732">Signal</keyword>
<feature type="chain" id="PRO_5003787457" evidence="1">
    <location>
        <begin position="17"/>
        <end position="165"/>
    </location>
</feature>
<dbReference type="HOGENOM" id="CLU_1611975_0_0_1"/>
<dbReference type="EMBL" id="ALBS01000144">
    <property type="protein sequence ID" value="EJT49917.1"/>
    <property type="molecule type" value="Genomic_DNA"/>
</dbReference>
<gene>
    <name evidence="2" type="ORF">A1Q1_00930</name>
</gene>
<dbReference type="VEuPathDB" id="FungiDB:A1Q1_00930"/>
<comment type="caution">
    <text evidence="2">The sequence shown here is derived from an EMBL/GenBank/DDBJ whole genome shotgun (WGS) entry which is preliminary data.</text>
</comment>
<evidence type="ECO:0000313" key="3">
    <source>
        <dbReference type="Proteomes" id="UP000002748"/>
    </source>
</evidence>